<accession>A0A1T5CS36</accession>
<dbReference type="OrthoDB" id="9807946at2"/>
<dbReference type="RefSeq" id="WP_079638674.1">
    <property type="nucleotide sequence ID" value="NZ_FUYP01000011.1"/>
</dbReference>
<gene>
    <name evidence="1" type="ORF">SAMN06295937_101169</name>
</gene>
<keyword evidence="2" id="KW-1185">Reference proteome</keyword>
<protein>
    <submittedName>
        <fullName evidence="1">Uncharacterized protein</fullName>
    </submittedName>
</protein>
<organism evidence="1 2">
    <name type="scientific">Sphingopyxis flava</name>
    <dbReference type="NCBI Taxonomy" id="1507287"/>
    <lineage>
        <taxon>Bacteria</taxon>
        <taxon>Pseudomonadati</taxon>
        <taxon>Pseudomonadota</taxon>
        <taxon>Alphaproteobacteria</taxon>
        <taxon>Sphingomonadales</taxon>
        <taxon>Sphingomonadaceae</taxon>
        <taxon>Sphingopyxis</taxon>
    </lineage>
</organism>
<evidence type="ECO:0000313" key="1">
    <source>
        <dbReference type="EMBL" id="SKB62318.1"/>
    </source>
</evidence>
<sequence length="274" mass="29889">MADIRLRLFFNLATGGSSARTTKRWAATAASTIIQNVAFGYADGYREILVRDIQKRVGLDVRAEIANAAARYRRIVIGHERGMSVGGLQAMTEGGPRTVPSQGIVWKPRSPKYLARKERHLGHTRWFEGWTHHMASMLSKGEMWTEIFGPIKVSVRSGKSPGFGGAVAPNLGGLRYRPVAKEGQDPKAIRIHIGSVEVAALEKITPAMLQSYTKGGIPAAVAAAGYEELAYRLGGPPAAPYRPTLEPFLNFVLTKAIPYAVQRRVQTGLGARIR</sequence>
<reference evidence="2" key="1">
    <citation type="submission" date="2017-02" db="EMBL/GenBank/DDBJ databases">
        <authorList>
            <person name="Varghese N."/>
            <person name="Submissions S."/>
        </authorList>
    </citation>
    <scope>NUCLEOTIDE SEQUENCE [LARGE SCALE GENOMIC DNA]</scope>
    <source>
        <strain evidence="2">R11H</strain>
    </source>
</reference>
<dbReference type="AlphaFoldDB" id="A0A1T5CS36"/>
<dbReference type="Proteomes" id="UP000190044">
    <property type="component" value="Unassembled WGS sequence"/>
</dbReference>
<name>A0A1T5CS36_9SPHN</name>
<dbReference type="EMBL" id="FUYP01000011">
    <property type="protein sequence ID" value="SKB62318.1"/>
    <property type="molecule type" value="Genomic_DNA"/>
</dbReference>
<proteinExistence type="predicted"/>
<evidence type="ECO:0000313" key="2">
    <source>
        <dbReference type="Proteomes" id="UP000190044"/>
    </source>
</evidence>